<feature type="active site" description="Proton acceptor" evidence="10">
    <location>
        <position position="345"/>
    </location>
</feature>
<dbReference type="InterPro" id="IPR014006">
    <property type="entry name" value="Succ_Dhase_FrdA_Gneg"/>
</dbReference>
<feature type="domain" description="Fumarate reductase/succinate dehydrogenase flavoprotein-like C-terminal" evidence="12">
    <location>
        <begin position="515"/>
        <end position="642"/>
    </location>
</feature>
<evidence type="ECO:0000256" key="6">
    <source>
        <dbReference type="ARBA" id="ARBA00022827"/>
    </source>
</evidence>
<dbReference type="FunFam" id="3.90.700.10:FF:000001">
    <property type="entry name" value="Mitochondrial succinate dehydrogenase flavoprotein subunit"/>
    <property type="match status" value="1"/>
</dbReference>
<proteinExistence type="inferred from homology"/>
<keyword evidence="14" id="KW-1185">Reference proteome</keyword>
<dbReference type="NCBIfam" id="TIGR01409">
    <property type="entry name" value="TAT_signal_seq"/>
    <property type="match status" value="1"/>
</dbReference>
<comment type="cofactor">
    <cofactor evidence="1">
        <name>FAD</name>
        <dbReference type="ChEBI" id="CHEBI:57692"/>
    </cofactor>
</comment>
<dbReference type="PANTHER" id="PTHR11632:SF51">
    <property type="entry name" value="SUCCINATE DEHYDROGENASE [UBIQUINONE] FLAVOPROTEIN SUBUNIT, MITOCHONDRIAL"/>
    <property type="match status" value="1"/>
</dbReference>
<name>A0A1M4WBQ4_9FIRM</name>
<dbReference type="GO" id="GO:0022900">
    <property type="term" value="P:electron transport chain"/>
    <property type="evidence" value="ECO:0007669"/>
    <property type="project" value="InterPro"/>
</dbReference>
<evidence type="ECO:0000313" key="14">
    <source>
        <dbReference type="Proteomes" id="UP000184404"/>
    </source>
</evidence>
<dbReference type="EMBL" id="FQUG01000004">
    <property type="protein sequence ID" value="SHE78656.1"/>
    <property type="molecule type" value="Genomic_DNA"/>
</dbReference>
<evidence type="ECO:0000256" key="9">
    <source>
        <dbReference type="ARBA" id="ARBA00023136"/>
    </source>
</evidence>
<evidence type="ECO:0000259" key="12">
    <source>
        <dbReference type="Pfam" id="PF02910"/>
    </source>
</evidence>
<dbReference type="InterPro" id="IPR019546">
    <property type="entry name" value="TAT_signal_bac_arc"/>
</dbReference>
<evidence type="ECO:0000256" key="4">
    <source>
        <dbReference type="ARBA" id="ARBA00022448"/>
    </source>
</evidence>
<keyword evidence="6" id="KW-0274">FAD</keyword>
<evidence type="ECO:0000259" key="11">
    <source>
        <dbReference type="Pfam" id="PF00890"/>
    </source>
</evidence>
<evidence type="ECO:0000256" key="8">
    <source>
        <dbReference type="ARBA" id="ARBA00023002"/>
    </source>
</evidence>
<keyword evidence="4" id="KW-0813">Transport</keyword>
<dbReference type="InterPro" id="IPR036188">
    <property type="entry name" value="FAD/NAD-bd_sf"/>
</dbReference>
<dbReference type="GO" id="GO:0009061">
    <property type="term" value="P:anaerobic respiration"/>
    <property type="evidence" value="ECO:0007669"/>
    <property type="project" value="TreeGrafter"/>
</dbReference>
<dbReference type="InterPro" id="IPR003953">
    <property type="entry name" value="FAD-dep_OxRdtase_2_FAD-bd"/>
</dbReference>
<dbReference type="GO" id="GO:0050660">
    <property type="term" value="F:flavin adenine dinucleotide binding"/>
    <property type="evidence" value="ECO:0007669"/>
    <property type="project" value="InterPro"/>
</dbReference>
<evidence type="ECO:0000256" key="5">
    <source>
        <dbReference type="ARBA" id="ARBA00022630"/>
    </source>
</evidence>
<dbReference type="Gene3D" id="3.90.700.10">
    <property type="entry name" value="Succinate dehydrogenase/fumarate reductase flavoprotein, catalytic domain"/>
    <property type="match status" value="1"/>
</dbReference>
<dbReference type="InterPro" id="IPR015939">
    <property type="entry name" value="Fum_Rdtase/Succ_DH_flav-like_C"/>
</dbReference>
<dbReference type="InterPro" id="IPR037099">
    <property type="entry name" value="Fum_R/Succ_DH_flav-like_C_sf"/>
</dbReference>
<dbReference type="Pfam" id="PF00890">
    <property type="entry name" value="FAD_binding_2"/>
    <property type="match status" value="1"/>
</dbReference>
<evidence type="ECO:0000256" key="7">
    <source>
        <dbReference type="ARBA" id="ARBA00022982"/>
    </source>
</evidence>
<keyword evidence="9" id="KW-0472">Membrane</keyword>
<dbReference type="GO" id="GO:0009055">
    <property type="term" value="F:electron transfer activity"/>
    <property type="evidence" value="ECO:0007669"/>
    <property type="project" value="TreeGrafter"/>
</dbReference>
<dbReference type="SUPFAM" id="SSF51905">
    <property type="entry name" value="FAD/NAD(P)-binding domain"/>
    <property type="match status" value="1"/>
</dbReference>
<gene>
    <name evidence="13" type="ORF">SAMN02745190_01176</name>
</gene>
<accession>A0A1M4WBQ4</accession>
<dbReference type="Gene3D" id="1.20.58.100">
    <property type="entry name" value="Fumarate reductase/succinate dehydrogenase flavoprotein-like, C-terminal domain"/>
    <property type="match status" value="1"/>
</dbReference>
<feature type="domain" description="FAD-dependent oxidoreductase 2 FAD-binding" evidence="11">
    <location>
        <begin position="73"/>
        <end position="456"/>
    </location>
</feature>
<dbReference type="Gene3D" id="3.50.50.60">
    <property type="entry name" value="FAD/NAD(P)-binding domain"/>
    <property type="match status" value="1"/>
</dbReference>
<evidence type="ECO:0000256" key="2">
    <source>
        <dbReference type="ARBA" id="ARBA00004170"/>
    </source>
</evidence>
<dbReference type="Proteomes" id="UP000184404">
    <property type="component" value="Unassembled WGS sequence"/>
</dbReference>
<keyword evidence="5" id="KW-0285">Flavoprotein</keyword>
<keyword evidence="7" id="KW-0249">Electron transport</keyword>
<dbReference type="PRINTS" id="PR00411">
    <property type="entry name" value="PNDRDTASEI"/>
</dbReference>
<dbReference type="GO" id="GO:0000104">
    <property type="term" value="F:succinate dehydrogenase activity"/>
    <property type="evidence" value="ECO:0007669"/>
    <property type="project" value="TreeGrafter"/>
</dbReference>
<evidence type="ECO:0000256" key="3">
    <source>
        <dbReference type="ARBA" id="ARBA00008040"/>
    </source>
</evidence>
<dbReference type="SUPFAM" id="SSF56425">
    <property type="entry name" value="Succinate dehydrogenase/fumarate reductase flavoprotein, catalytic domain"/>
    <property type="match status" value="1"/>
</dbReference>
<dbReference type="AlphaFoldDB" id="A0A1M4WBQ4"/>
<dbReference type="Pfam" id="PF02910">
    <property type="entry name" value="Succ_DH_flav_C"/>
    <property type="match status" value="1"/>
</dbReference>
<sequence length="642" mass="70812">MSFLHVKLGLKVEKETVSLTSNEEEYYMSNGISRRTFLMGAAAAGVAIAAGTYFSWNGKNIPEEVKKGDVTYDVLVIGSGGAGMRAALAAAENKGLKVAVMTKLQPTRSASTMAQGGMNGVTKVTDKEDSVESHMFDTIKGGDYLCDQDAVEYFAENAGKNIYEMDYMGFPYNRQKDGCFHQRKMGGHAHARASYFEDRAGHAMVHTLFEQCLNHGIDFISECIMLEISMNGDNLNGVIAMDMRSGNILGIPAKTIIIATGGYGRAYWVRTSNPYSSTGDGIVAGMNVGIPFKDPEMVQFHPTGLSANGVLLSESSRAEGAILVNKNGERFMAKYAPEKKELATRDIVARAIATEIEEGRGIGEGIRAGVYMDFRPIPPERIRERLGQVWELSKRFAGVDITKEPVPISPTCHYSMGGLEMADFHTGASRVKGIYVAGECSCVSVHGANRLGANSLSEVLVFGHTAGDGAAAFAKSNNYAGSQDKLAEDCSRWKDTFEEVTNRRRTVGKTVPEIRDAMVNTMWFKAGVFRDEQHLTEASKELEALEKEYSHCYVGDNSHVFNTAFYQYIELGNLLQISHAIVQGALARKESRGGHSRRDYPKRDDKNFLKHTLIFKDKKTGKYRAEYKDVVITKYQPKERKY</sequence>
<dbReference type="InterPro" id="IPR027477">
    <property type="entry name" value="Succ_DH/fumarate_Rdtase_cat_sf"/>
</dbReference>
<protein>
    <submittedName>
        <fullName evidence="13">Succinate dehydrogenase / fumarate reductase flavoprotein subunit</fullName>
    </submittedName>
</protein>
<dbReference type="STRING" id="1123243.SAMN02745190_01176"/>
<evidence type="ECO:0000313" key="13">
    <source>
        <dbReference type="EMBL" id="SHE78656.1"/>
    </source>
</evidence>
<dbReference type="SUPFAM" id="SSF46977">
    <property type="entry name" value="Succinate dehydrogenase/fumarate reductase flavoprotein C-terminal domain"/>
    <property type="match status" value="1"/>
</dbReference>
<comment type="similarity">
    <text evidence="3">Belongs to the FAD-dependent oxidoreductase 2 family. FRD/SDH subfamily.</text>
</comment>
<dbReference type="NCBIfam" id="TIGR01812">
    <property type="entry name" value="sdhA_frdA_Gneg"/>
    <property type="match status" value="1"/>
</dbReference>
<dbReference type="GO" id="GO:0033765">
    <property type="term" value="F:steroid dehydrogenase activity, acting on the CH-CH group of donors"/>
    <property type="evidence" value="ECO:0007669"/>
    <property type="project" value="UniProtKB-ARBA"/>
</dbReference>
<comment type="subcellular location">
    <subcellularLocation>
        <location evidence="2">Membrane</location>
        <topology evidence="2">Peripheral membrane protein</topology>
    </subcellularLocation>
</comment>
<organism evidence="13 14">
    <name type="scientific">Schwartzia succinivorans DSM 10502</name>
    <dbReference type="NCBI Taxonomy" id="1123243"/>
    <lineage>
        <taxon>Bacteria</taxon>
        <taxon>Bacillati</taxon>
        <taxon>Bacillota</taxon>
        <taxon>Negativicutes</taxon>
        <taxon>Selenomonadales</taxon>
        <taxon>Selenomonadaceae</taxon>
        <taxon>Schwartzia</taxon>
    </lineage>
</organism>
<dbReference type="InterPro" id="IPR030664">
    <property type="entry name" value="SdhA/FrdA/AprA"/>
</dbReference>
<evidence type="ECO:0000256" key="10">
    <source>
        <dbReference type="PIRSR" id="PIRSR000171-1"/>
    </source>
</evidence>
<evidence type="ECO:0000256" key="1">
    <source>
        <dbReference type="ARBA" id="ARBA00001974"/>
    </source>
</evidence>
<dbReference type="Gene3D" id="4.10.80.40">
    <property type="entry name" value="succinate dehydrogenase protein domain"/>
    <property type="match status" value="1"/>
</dbReference>
<reference evidence="13 14" key="1">
    <citation type="submission" date="2016-11" db="EMBL/GenBank/DDBJ databases">
        <authorList>
            <person name="Jaros S."/>
            <person name="Januszkiewicz K."/>
            <person name="Wedrychowicz H."/>
        </authorList>
    </citation>
    <scope>NUCLEOTIDE SEQUENCE [LARGE SCALE GENOMIC DNA]</scope>
    <source>
        <strain evidence="13 14">DSM 10502</strain>
    </source>
</reference>
<dbReference type="GO" id="GO:0005886">
    <property type="term" value="C:plasma membrane"/>
    <property type="evidence" value="ECO:0007669"/>
    <property type="project" value="TreeGrafter"/>
</dbReference>
<dbReference type="PANTHER" id="PTHR11632">
    <property type="entry name" value="SUCCINATE DEHYDROGENASE 2 FLAVOPROTEIN SUBUNIT"/>
    <property type="match status" value="1"/>
</dbReference>
<keyword evidence="8" id="KW-0560">Oxidoreductase</keyword>
<dbReference type="PIRSF" id="PIRSF000171">
    <property type="entry name" value="SDHA_APRA_LASPO"/>
    <property type="match status" value="1"/>
</dbReference>